<dbReference type="OrthoDB" id="9808307at2"/>
<sequence>MAFTKSEKNEMMARYSKWLEKSNAVFMMEYKKMDMKVIDGIRAKVREAGGESHVVKNTLMQKVLSENDFGKMDLASTNLVGFAFNDVSAVAKAIVDISKDYAFRIKGGYLNKDVISGEEIKALASLPPLPVMRAKLLGTILAPASQLARVIAEPGRSVAAVVQAHVTKEEAPAAE</sequence>
<comment type="similarity">
    <text evidence="1">Belongs to the universal ribosomal protein uL10 family.</text>
</comment>
<dbReference type="AlphaFoldDB" id="A0A0K8P9D4"/>
<accession>A0A0K8P9D4</accession>
<dbReference type="Gene3D" id="3.30.70.1730">
    <property type="match status" value="1"/>
</dbReference>
<proteinExistence type="inferred from homology"/>
<gene>
    <name evidence="6" type="ORF">ATC1_11190</name>
</gene>
<dbReference type="InterPro" id="IPR047865">
    <property type="entry name" value="Ribosomal_uL10_bac_type"/>
</dbReference>
<keyword evidence="7" id="KW-1185">Reference proteome</keyword>
<reference evidence="6" key="1">
    <citation type="journal article" date="2015" name="Genome Announc.">
        <title>Draft Genome Sequence of Anaerolineae Strain TC1, a Novel Isolate from a Methanogenic Wastewater Treatment System.</title>
        <authorList>
            <person name="Matsuura N."/>
            <person name="Tourlousse D.M."/>
            <person name="Sun L."/>
            <person name="Toyonaga M."/>
            <person name="Kuroda K."/>
            <person name="Ohashi A."/>
            <person name="Cruz R."/>
            <person name="Yamaguchi T."/>
            <person name="Sekiguchi Y."/>
        </authorList>
    </citation>
    <scope>NUCLEOTIDE SEQUENCE [LARGE SCALE GENOMIC DNA]</scope>
    <source>
        <strain evidence="6">TC1</strain>
    </source>
</reference>
<name>A0A0K8P9D4_9CHLR</name>
<dbReference type="NCBIfam" id="NF000955">
    <property type="entry name" value="PRK00099.1-1"/>
    <property type="match status" value="1"/>
</dbReference>
<evidence type="ECO:0000313" key="6">
    <source>
        <dbReference type="EMBL" id="GAP39263.1"/>
    </source>
</evidence>
<protein>
    <recommendedName>
        <fullName evidence="4">Large ribosomal subunit protein uL10</fullName>
    </recommendedName>
    <alternativeName>
        <fullName evidence="5">50S ribosomal protein L10</fullName>
    </alternativeName>
</protein>
<dbReference type="GO" id="GO:0005840">
    <property type="term" value="C:ribosome"/>
    <property type="evidence" value="ECO:0007669"/>
    <property type="project" value="UniProtKB-KW"/>
</dbReference>
<dbReference type="Proteomes" id="UP000053370">
    <property type="component" value="Unassembled WGS sequence"/>
</dbReference>
<keyword evidence="2 6" id="KW-0689">Ribosomal protein</keyword>
<evidence type="ECO:0000256" key="3">
    <source>
        <dbReference type="ARBA" id="ARBA00023274"/>
    </source>
</evidence>
<evidence type="ECO:0000313" key="7">
    <source>
        <dbReference type="Proteomes" id="UP000053370"/>
    </source>
</evidence>
<dbReference type="Pfam" id="PF00466">
    <property type="entry name" value="Ribosomal_L10"/>
    <property type="match status" value="1"/>
</dbReference>
<evidence type="ECO:0000256" key="5">
    <source>
        <dbReference type="ARBA" id="ARBA00035502"/>
    </source>
</evidence>
<keyword evidence="3" id="KW-0687">Ribonucleoprotein</keyword>
<dbReference type="CDD" id="cd05797">
    <property type="entry name" value="Ribosomal_L10"/>
    <property type="match status" value="1"/>
</dbReference>
<dbReference type="EMBL" id="DF968179">
    <property type="protein sequence ID" value="GAP39263.1"/>
    <property type="molecule type" value="Genomic_DNA"/>
</dbReference>
<dbReference type="GO" id="GO:1990904">
    <property type="term" value="C:ribonucleoprotein complex"/>
    <property type="evidence" value="ECO:0007669"/>
    <property type="project" value="UniProtKB-KW"/>
</dbReference>
<evidence type="ECO:0000256" key="1">
    <source>
        <dbReference type="ARBA" id="ARBA00008889"/>
    </source>
</evidence>
<organism evidence="6">
    <name type="scientific">Flexilinea flocculi</name>
    <dbReference type="NCBI Taxonomy" id="1678840"/>
    <lineage>
        <taxon>Bacteria</taxon>
        <taxon>Bacillati</taxon>
        <taxon>Chloroflexota</taxon>
        <taxon>Anaerolineae</taxon>
        <taxon>Anaerolineales</taxon>
        <taxon>Anaerolineaceae</taxon>
        <taxon>Flexilinea</taxon>
    </lineage>
</organism>
<dbReference type="RefSeq" id="WP_062277231.1">
    <property type="nucleotide sequence ID" value="NZ_DF968179.1"/>
</dbReference>
<dbReference type="InterPro" id="IPR001790">
    <property type="entry name" value="Ribosomal_uL10"/>
</dbReference>
<evidence type="ECO:0000256" key="4">
    <source>
        <dbReference type="ARBA" id="ARBA00035202"/>
    </source>
</evidence>
<dbReference type="Gene3D" id="6.10.250.290">
    <property type="match status" value="1"/>
</dbReference>
<dbReference type="STRING" id="1678840.ATC1_11190"/>
<dbReference type="SUPFAM" id="SSF160369">
    <property type="entry name" value="Ribosomal protein L10-like"/>
    <property type="match status" value="1"/>
</dbReference>
<evidence type="ECO:0000256" key="2">
    <source>
        <dbReference type="ARBA" id="ARBA00022980"/>
    </source>
</evidence>
<dbReference type="PANTHER" id="PTHR11560">
    <property type="entry name" value="39S RIBOSOMAL PROTEIN L10, MITOCHONDRIAL"/>
    <property type="match status" value="1"/>
</dbReference>
<dbReference type="InterPro" id="IPR043141">
    <property type="entry name" value="Ribosomal_uL10-like_sf"/>
</dbReference>